<accession>A0A0H5RHY7</accession>
<organism evidence="1">
    <name type="scientific">Spongospora subterranea</name>
    <dbReference type="NCBI Taxonomy" id="70186"/>
    <lineage>
        <taxon>Eukaryota</taxon>
        <taxon>Sar</taxon>
        <taxon>Rhizaria</taxon>
        <taxon>Endomyxa</taxon>
        <taxon>Phytomyxea</taxon>
        <taxon>Plasmodiophorida</taxon>
        <taxon>Plasmodiophoridae</taxon>
        <taxon>Spongospora</taxon>
    </lineage>
</organism>
<reference evidence="1" key="1">
    <citation type="submission" date="2015-04" db="EMBL/GenBank/DDBJ databases">
        <title>The genome sequence of the plant pathogenic Rhizarian Plasmodiophora brassicae reveals insights in its biotrophic life cycle and the origin of chitin synthesis.</title>
        <authorList>
            <person name="Schwelm A."/>
            <person name="Fogelqvist J."/>
            <person name="Knaust A."/>
            <person name="Julke S."/>
            <person name="Lilja T."/>
            <person name="Dhandapani V."/>
            <person name="Bonilla-Rosso G."/>
            <person name="Karlsson M."/>
            <person name="Shevchenko A."/>
            <person name="Choi S.R."/>
            <person name="Kim H.G."/>
            <person name="Park J.Y."/>
            <person name="Lim Y.P."/>
            <person name="Ludwig-Muller J."/>
            <person name="Dixelius C."/>
        </authorList>
    </citation>
    <scope>NUCLEOTIDE SEQUENCE</scope>
    <source>
        <tissue evidence="1">Potato root galls</tissue>
    </source>
</reference>
<sequence>MVKRMDWQACDFEEQDFAYSPVNSSEHQLDKDGVPLAISGECSYRFERMSEKANLMQRYSHWQFRCTKSKKLLNPKTNDVAITLQYKVCAGLIRCSNSDWK</sequence>
<name>A0A0H5RHY7_9EUKA</name>
<dbReference type="AlphaFoldDB" id="A0A0H5RHY7"/>
<protein>
    <submittedName>
        <fullName evidence="1">Uncharacterized protein</fullName>
    </submittedName>
</protein>
<proteinExistence type="predicted"/>
<dbReference type="EMBL" id="HACM01007837">
    <property type="protein sequence ID" value="CRZ08279.1"/>
    <property type="molecule type" value="Transcribed_RNA"/>
</dbReference>
<evidence type="ECO:0000313" key="1">
    <source>
        <dbReference type="EMBL" id="CRZ08279.1"/>
    </source>
</evidence>